<evidence type="ECO:0000313" key="2">
    <source>
        <dbReference type="Proteomes" id="UP000234275"/>
    </source>
</evidence>
<name>A0A2I2FTG6_9EURO</name>
<dbReference type="Proteomes" id="UP000234275">
    <property type="component" value="Unassembled WGS sequence"/>
</dbReference>
<proteinExistence type="predicted"/>
<keyword evidence="2" id="KW-1185">Reference proteome</keyword>
<protein>
    <submittedName>
        <fullName evidence="1">Uncharacterized protein</fullName>
    </submittedName>
</protein>
<comment type="caution">
    <text evidence="1">The sequence shown here is derived from an EMBL/GenBank/DDBJ whole genome shotgun (WGS) entry which is preliminary data.</text>
</comment>
<reference evidence="1 2" key="1">
    <citation type="submission" date="2016-12" db="EMBL/GenBank/DDBJ databases">
        <title>The genomes of Aspergillus section Nigri reveals drivers in fungal speciation.</title>
        <authorList>
            <consortium name="DOE Joint Genome Institute"/>
            <person name="Vesth T.C."/>
            <person name="Nybo J."/>
            <person name="Theobald S."/>
            <person name="Brandl J."/>
            <person name="Frisvad J.C."/>
            <person name="Nielsen K.F."/>
            <person name="Lyhne E.K."/>
            <person name="Kogle M.E."/>
            <person name="Kuo A."/>
            <person name="Riley R."/>
            <person name="Clum A."/>
            <person name="Nolan M."/>
            <person name="Lipzen A."/>
            <person name="Salamov A."/>
            <person name="Henrissat B."/>
            <person name="Wiebenga A."/>
            <person name="De Vries R.P."/>
            <person name="Grigoriev I.V."/>
            <person name="Mortensen U.H."/>
            <person name="Andersen M.R."/>
            <person name="Baker S.E."/>
        </authorList>
    </citation>
    <scope>NUCLEOTIDE SEQUENCE [LARGE SCALE GENOMIC DNA]</scope>
    <source>
        <strain evidence="1 2">IBT 23096</strain>
    </source>
</reference>
<feature type="non-terminal residue" evidence="1">
    <location>
        <position position="94"/>
    </location>
</feature>
<organism evidence="1 2">
    <name type="scientific">Aspergillus steynii IBT 23096</name>
    <dbReference type="NCBI Taxonomy" id="1392250"/>
    <lineage>
        <taxon>Eukaryota</taxon>
        <taxon>Fungi</taxon>
        <taxon>Dikarya</taxon>
        <taxon>Ascomycota</taxon>
        <taxon>Pezizomycotina</taxon>
        <taxon>Eurotiomycetes</taxon>
        <taxon>Eurotiomycetidae</taxon>
        <taxon>Eurotiales</taxon>
        <taxon>Aspergillaceae</taxon>
        <taxon>Aspergillus</taxon>
        <taxon>Aspergillus subgen. Circumdati</taxon>
    </lineage>
</organism>
<dbReference type="EMBL" id="MSFO01000010">
    <property type="protein sequence ID" value="PLB43933.1"/>
    <property type="molecule type" value="Genomic_DNA"/>
</dbReference>
<feature type="non-terminal residue" evidence="1">
    <location>
        <position position="1"/>
    </location>
</feature>
<dbReference type="VEuPathDB" id="FungiDB:P170DRAFT_394019"/>
<dbReference type="GeneID" id="36553741"/>
<evidence type="ECO:0000313" key="1">
    <source>
        <dbReference type="EMBL" id="PLB43933.1"/>
    </source>
</evidence>
<dbReference type="RefSeq" id="XP_024699235.1">
    <property type="nucleotide sequence ID" value="XM_024846042.1"/>
</dbReference>
<sequence>ILLLHQQPSRQPAQLLILASSLYRPHAPKVPVRRPSCPVPSVLLSSRRSLRTHCLLALIDGLRPFFFFRFRLLLCCCSAILIGILCSCPSELAW</sequence>
<accession>A0A2I2FTG6</accession>
<gene>
    <name evidence="1" type="ORF">P170DRAFT_394019</name>
</gene>
<dbReference type="AlphaFoldDB" id="A0A2I2FTG6"/>